<sequence length="81" mass="8803">MGAGRCGKIIPFKQVSVFTYLSSKFALPLALTRSLPSPISPHEAAARKGRRFVIGGGQALIANPSNKKRLPREGQNREQKT</sequence>
<organism evidence="2 3">
    <name type="scientific">Mesorhizobium huakuii</name>
    <dbReference type="NCBI Taxonomy" id="28104"/>
    <lineage>
        <taxon>Bacteria</taxon>
        <taxon>Pseudomonadati</taxon>
        <taxon>Pseudomonadota</taxon>
        <taxon>Alphaproteobacteria</taxon>
        <taxon>Hyphomicrobiales</taxon>
        <taxon>Phyllobacteriaceae</taxon>
        <taxon>Mesorhizobium</taxon>
    </lineage>
</organism>
<proteinExistence type="predicted"/>
<reference evidence="2 3" key="1">
    <citation type="submission" date="2023-11" db="EMBL/GenBank/DDBJ databases">
        <authorList>
            <person name="Panchal A.K."/>
            <person name="Meaney J.S."/>
            <person name="Karas B.J."/>
            <person name="diCenzo G.C."/>
        </authorList>
    </citation>
    <scope>NUCLEOTIDE SEQUENCE [LARGE SCALE GENOMIC DNA]</scope>
    <source>
        <strain evidence="2 3">NZP2235</strain>
    </source>
</reference>
<feature type="compositionally biased region" description="Basic and acidic residues" evidence="1">
    <location>
        <begin position="71"/>
        <end position="81"/>
    </location>
</feature>
<dbReference type="RefSeq" id="WP_322418885.1">
    <property type="nucleotide sequence ID" value="NZ_CP139858.1"/>
</dbReference>
<evidence type="ECO:0000313" key="3">
    <source>
        <dbReference type="Proteomes" id="UP001322481"/>
    </source>
</evidence>
<evidence type="ECO:0000313" key="2">
    <source>
        <dbReference type="EMBL" id="WQB98637.1"/>
    </source>
</evidence>
<name>A0ABZ0VNY6_9HYPH</name>
<protein>
    <submittedName>
        <fullName evidence="2">Uncharacterized protein</fullName>
    </submittedName>
</protein>
<dbReference type="Proteomes" id="UP001322481">
    <property type="component" value="Chromosome"/>
</dbReference>
<dbReference type="EMBL" id="CP139858">
    <property type="protein sequence ID" value="WQB98637.1"/>
    <property type="molecule type" value="Genomic_DNA"/>
</dbReference>
<keyword evidence="3" id="KW-1185">Reference proteome</keyword>
<evidence type="ECO:0000256" key="1">
    <source>
        <dbReference type="SAM" id="MobiDB-lite"/>
    </source>
</evidence>
<accession>A0ABZ0VNY6</accession>
<feature type="region of interest" description="Disordered" evidence="1">
    <location>
        <begin position="57"/>
        <end position="81"/>
    </location>
</feature>
<gene>
    <name evidence="2" type="ORF">U0R22_002796</name>
</gene>